<organism evidence="8 9">
    <name type="scientific">Halopseudomonas xinjiangensis</name>
    <dbReference type="NCBI Taxonomy" id="487184"/>
    <lineage>
        <taxon>Bacteria</taxon>
        <taxon>Pseudomonadati</taxon>
        <taxon>Pseudomonadota</taxon>
        <taxon>Gammaproteobacteria</taxon>
        <taxon>Pseudomonadales</taxon>
        <taxon>Pseudomonadaceae</taxon>
        <taxon>Halopseudomonas</taxon>
    </lineage>
</organism>
<dbReference type="AlphaFoldDB" id="A0A1H1V7P5"/>
<evidence type="ECO:0000259" key="6">
    <source>
        <dbReference type="Pfam" id="PF03888"/>
    </source>
</evidence>
<comment type="similarity">
    <text evidence="2">Belongs to the RseB family.</text>
</comment>
<dbReference type="CDD" id="cd16327">
    <property type="entry name" value="RseB"/>
    <property type="match status" value="1"/>
</dbReference>
<keyword evidence="3 5" id="KW-0732">Signal</keyword>
<dbReference type="InterPro" id="IPR005588">
    <property type="entry name" value="MucB_RseB"/>
</dbReference>
<evidence type="ECO:0000256" key="4">
    <source>
        <dbReference type="ARBA" id="ARBA00022764"/>
    </source>
</evidence>
<dbReference type="GO" id="GO:0032885">
    <property type="term" value="P:regulation of polysaccharide biosynthetic process"/>
    <property type="evidence" value="ECO:0007669"/>
    <property type="project" value="TreeGrafter"/>
</dbReference>
<proteinExistence type="inferred from homology"/>
<feature type="domain" description="MucB/RseB C-terminal" evidence="7">
    <location>
        <begin position="213"/>
        <end position="309"/>
    </location>
</feature>
<dbReference type="RefSeq" id="WP_157718173.1">
    <property type="nucleotide sequence ID" value="NZ_LT629736.1"/>
</dbReference>
<feature type="chain" id="PRO_5009263051" evidence="5">
    <location>
        <begin position="25"/>
        <end position="318"/>
    </location>
</feature>
<comment type="subcellular location">
    <subcellularLocation>
        <location evidence="1">Periplasm</location>
    </subcellularLocation>
</comment>
<keyword evidence="4" id="KW-0574">Periplasm</keyword>
<keyword evidence="9" id="KW-1185">Reference proteome</keyword>
<feature type="signal peptide" evidence="5">
    <location>
        <begin position="1"/>
        <end position="24"/>
    </location>
</feature>
<dbReference type="GO" id="GO:0045152">
    <property type="term" value="F:antisigma factor binding"/>
    <property type="evidence" value="ECO:0007669"/>
    <property type="project" value="TreeGrafter"/>
</dbReference>
<dbReference type="GO" id="GO:0030288">
    <property type="term" value="C:outer membrane-bounded periplasmic space"/>
    <property type="evidence" value="ECO:0007669"/>
    <property type="project" value="TreeGrafter"/>
</dbReference>
<dbReference type="InterPro" id="IPR038484">
    <property type="entry name" value="MucB/RseB_C_sf"/>
</dbReference>
<protein>
    <submittedName>
        <fullName evidence="8">Sigma E regulatory protein, MucB/RseB</fullName>
    </submittedName>
</protein>
<dbReference type="Gene3D" id="2.50.20.10">
    <property type="entry name" value="Lipoprotein localisation LolA/LolB/LppX"/>
    <property type="match status" value="1"/>
</dbReference>
<evidence type="ECO:0000313" key="8">
    <source>
        <dbReference type="EMBL" id="SDS80501.1"/>
    </source>
</evidence>
<dbReference type="InterPro" id="IPR033436">
    <property type="entry name" value="MucB/RseB_C"/>
</dbReference>
<dbReference type="STRING" id="487184.SAMN05216421_2230"/>
<evidence type="ECO:0000313" key="9">
    <source>
        <dbReference type="Proteomes" id="UP000243207"/>
    </source>
</evidence>
<dbReference type="OrthoDB" id="7067274at2"/>
<evidence type="ECO:0000256" key="2">
    <source>
        <dbReference type="ARBA" id="ARBA00008150"/>
    </source>
</evidence>
<dbReference type="PIRSF" id="PIRSF005427">
    <property type="entry name" value="RseB"/>
    <property type="match status" value="1"/>
</dbReference>
<dbReference type="PANTHER" id="PTHR38782">
    <property type="match status" value="1"/>
</dbReference>
<evidence type="ECO:0000256" key="3">
    <source>
        <dbReference type="ARBA" id="ARBA00022729"/>
    </source>
</evidence>
<dbReference type="Pfam" id="PF03888">
    <property type="entry name" value="MucB_RseB"/>
    <property type="match status" value="1"/>
</dbReference>
<evidence type="ECO:0000259" key="7">
    <source>
        <dbReference type="Pfam" id="PF17188"/>
    </source>
</evidence>
<dbReference type="EMBL" id="LT629736">
    <property type="protein sequence ID" value="SDS80501.1"/>
    <property type="molecule type" value="Genomic_DNA"/>
</dbReference>
<dbReference type="InterPro" id="IPR033434">
    <property type="entry name" value="MucB/RseB_N"/>
</dbReference>
<dbReference type="Proteomes" id="UP000243207">
    <property type="component" value="Chromosome I"/>
</dbReference>
<dbReference type="PANTHER" id="PTHR38782:SF1">
    <property type="entry name" value="SIGMA-E FACTOR REGULATORY PROTEIN RSEB"/>
    <property type="match status" value="1"/>
</dbReference>
<feature type="domain" description="MucB/RseB N-terminal" evidence="6">
    <location>
        <begin position="26"/>
        <end position="186"/>
    </location>
</feature>
<evidence type="ECO:0000256" key="5">
    <source>
        <dbReference type="SAM" id="SignalP"/>
    </source>
</evidence>
<gene>
    <name evidence="8" type="ORF">SAMN05216421_2230</name>
</gene>
<dbReference type="Gene3D" id="3.30.200.100">
    <property type="entry name" value="MucB/RseB, C-terminal domain"/>
    <property type="match status" value="1"/>
</dbReference>
<name>A0A1H1V7P5_9GAMM</name>
<dbReference type="Pfam" id="PF17188">
    <property type="entry name" value="MucB_RseB_C"/>
    <property type="match status" value="1"/>
</dbReference>
<evidence type="ECO:0000256" key="1">
    <source>
        <dbReference type="ARBA" id="ARBA00004418"/>
    </source>
</evidence>
<sequence length="318" mass="34844">MPVNRKVLRWAGLAGCLISTAVSADEAQDWLSRMTEASRELSFRGAFAYERSGSFTTHQIWRRAGSDGVTERLVQSDGPVQEWLRRDGRLVCSSTAGTGLNPHEASQPIDELELLLTSYAPRVIGTTRVAARPVTVLAVEPRDVHRYAYELYLDSDTGLLLKSLMLGERGVLMERFQFASLEVGSVPDDLLETTTDCTRIEQAQAASGDLGDAWRPAWVPQGFQLQSETSETAKGASTPTVSRTYTDGLTRFSLFVEKLDGMQRAEDVRAQIGPTVAVSRKLTMPEETVLATLVGEIPSATAERVIASLLPMHTEAQQ</sequence>
<reference evidence="9" key="1">
    <citation type="submission" date="2016-10" db="EMBL/GenBank/DDBJ databases">
        <authorList>
            <person name="Varghese N."/>
            <person name="Submissions S."/>
        </authorList>
    </citation>
    <scope>NUCLEOTIDE SEQUENCE [LARGE SCALE GENOMIC DNA]</scope>
    <source>
        <strain evidence="9">NRRL B-51270</strain>
    </source>
</reference>
<accession>A0A1H1V7P5</accession>